<name>A0ACB6ZJ27_THEGA</name>
<reference evidence="1" key="1">
    <citation type="submission" date="2019-10" db="EMBL/GenBank/DDBJ databases">
        <authorList>
            <consortium name="DOE Joint Genome Institute"/>
            <person name="Kuo A."/>
            <person name="Miyauchi S."/>
            <person name="Kiss E."/>
            <person name="Drula E."/>
            <person name="Kohler A."/>
            <person name="Sanchez-Garcia M."/>
            <person name="Andreopoulos B."/>
            <person name="Barry K.W."/>
            <person name="Bonito G."/>
            <person name="Buee M."/>
            <person name="Carver A."/>
            <person name="Chen C."/>
            <person name="Cichocki N."/>
            <person name="Clum A."/>
            <person name="Culley D."/>
            <person name="Crous P.W."/>
            <person name="Fauchery L."/>
            <person name="Girlanda M."/>
            <person name="Hayes R."/>
            <person name="Keri Z."/>
            <person name="Labutti K."/>
            <person name="Lipzen A."/>
            <person name="Lombard V."/>
            <person name="Magnuson J."/>
            <person name="Maillard F."/>
            <person name="Morin E."/>
            <person name="Murat C."/>
            <person name="Nolan M."/>
            <person name="Ohm R."/>
            <person name="Pangilinan J."/>
            <person name="Pereira M."/>
            <person name="Perotto S."/>
            <person name="Peter M."/>
            <person name="Riley R."/>
            <person name="Sitrit Y."/>
            <person name="Stielow B."/>
            <person name="Szollosi G."/>
            <person name="Zifcakova L."/>
            <person name="Stursova M."/>
            <person name="Spatafora J.W."/>
            <person name="Tedersoo L."/>
            <person name="Vaario L.-M."/>
            <person name="Yamada A."/>
            <person name="Yan M."/>
            <person name="Wang P."/>
            <person name="Xu J."/>
            <person name="Bruns T."/>
            <person name="Baldrian P."/>
            <person name="Vilgalys R."/>
            <person name="Henrissat B."/>
            <person name="Grigoriev I.V."/>
            <person name="Hibbett D."/>
            <person name="Nagy L.G."/>
            <person name="Martin F.M."/>
        </authorList>
    </citation>
    <scope>NUCLEOTIDE SEQUENCE</scope>
    <source>
        <strain evidence="1">P2</strain>
    </source>
</reference>
<dbReference type="Proteomes" id="UP000886501">
    <property type="component" value="Unassembled WGS sequence"/>
</dbReference>
<comment type="caution">
    <text evidence="1">The sequence shown here is derived from an EMBL/GenBank/DDBJ whole genome shotgun (WGS) entry which is preliminary data.</text>
</comment>
<gene>
    <name evidence="1" type="ORF">BDM02DRAFT_3113562</name>
</gene>
<keyword evidence="2" id="KW-1185">Reference proteome</keyword>
<evidence type="ECO:0000313" key="1">
    <source>
        <dbReference type="EMBL" id="KAF9649544.1"/>
    </source>
</evidence>
<dbReference type="EMBL" id="MU117996">
    <property type="protein sequence ID" value="KAF9649544.1"/>
    <property type="molecule type" value="Genomic_DNA"/>
</dbReference>
<accession>A0ACB6ZJ27</accession>
<protein>
    <submittedName>
        <fullName evidence="1">Uncharacterized protein</fullName>
    </submittedName>
</protein>
<evidence type="ECO:0000313" key="2">
    <source>
        <dbReference type="Proteomes" id="UP000886501"/>
    </source>
</evidence>
<proteinExistence type="predicted"/>
<sequence length="604" mass="67710">MNPSTKEPPHDDLLHRLNVARGARRGKAIPCAPNTRMEVLDEITSYLLSPAPDDTTTSAEDRICWLIGSPGTGKSSIARSLANTLGDRAVASFFCSSSSRDTSNTKKVIPTLVAQLVQRPNWQRFRDAVAKRLPVQGDSSNLIGRRASLDMQFQKLLVEPFGTTTLLKPAAIIIDGLDECVDIDEAAKFITYLGRCLGKLPANLKFFISSRNDPRLRRAMDLADAMCKAGKDDLEPPPQAVKRIDLDAAEYDDFTRRDVGTYLRSGFAKYKGLTSPSSSTRAVAAYHDTFSFPREDELRRFVTKCMGLPFIVASTVFKHITSKDAADPRERMRRFFNLRLVDVPFNGNADAKMRRLNEVYAHIISVTLDDFRRESKSKETPELYEEVRMVLGCSILTQRPLSINALADLLGLEAPNVRATLERFRAVIPMPRDDNEELSIFHDTWKTFVAVASRKPPPTGPIMPTLDLRIYLAKMAVRTLTYLVEYLHRAYVDHGQARLGKEIADTMNKPLGYSCSYWISHLQQFQAAMEDDISASPYTQEILEALRVFTLDSRGLLRIWHRAVLAGGAEKTAVLGFLQATVDEPEGNEIYLAFDKRERAPLTT</sequence>
<reference evidence="1" key="2">
    <citation type="journal article" date="2020" name="Nat. Commun.">
        <title>Large-scale genome sequencing of mycorrhizal fungi provides insights into the early evolution of symbiotic traits.</title>
        <authorList>
            <person name="Miyauchi S."/>
            <person name="Kiss E."/>
            <person name="Kuo A."/>
            <person name="Drula E."/>
            <person name="Kohler A."/>
            <person name="Sanchez-Garcia M."/>
            <person name="Morin E."/>
            <person name="Andreopoulos B."/>
            <person name="Barry K.W."/>
            <person name="Bonito G."/>
            <person name="Buee M."/>
            <person name="Carver A."/>
            <person name="Chen C."/>
            <person name="Cichocki N."/>
            <person name="Clum A."/>
            <person name="Culley D."/>
            <person name="Crous P.W."/>
            <person name="Fauchery L."/>
            <person name="Girlanda M."/>
            <person name="Hayes R.D."/>
            <person name="Keri Z."/>
            <person name="LaButti K."/>
            <person name="Lipzen A."/>
            <person name="Lombard V."/>
            <person name="Magnuson J."/>
            <person name="Maillard F."/>
            <person name="Murat C."/>
            <person name="Nolan M."/>
            <person name="Ohm R.A."/>
            <person name="Pangilinan J."/>
            <person name="Pereira M.F."/>
            <person name="Perotto S."/>
            <person name="Peter M."/>
            <person name="Pfister S."/>
            <person name="Riley R."/>
            <person name="Sitrit Y."/>
            <person name="Stielow J.B."/>
            <person name="Szollosi G."/>
            <person name="Zifcakova L."/>
            <person name="Stursova M."/>
            <person name="Spatafora J.W."/>
            <person name="Tedersoo L."/>
            <person name="Vaario L.M."/>
            <person name="Yamada A."/>
            <person name="Yan M."/>
            <person name="Wang P."/>
            <person name="Xu J."/>
            <person name="Bruns T."/>
            <person name="Baldrian P."/>
            <person name="Vilgalys R."/>
            <person name="Dunand C."/>
            <person name="Henrissat B."/>
            <person name="Grigoriev I.V."/>
            <person name="Hibbett D."/>
            <person name="Nagy L.G."/>
            <person name="Martin F.M."/>
        </authorList>
    </citation>
    <scope>NUCLEOTIDE SEQUENCE</scope>
    <source>
        <strain evidence="1">P2</strain>
    </source>
</reference>
<organism evidence="1 2">
    <name type="scientific">Thelephora ganbajun</name>
    <name type="common">Ganba fungus</name>
    <dbReference type="NCBI Taxonomy" id="370292"/>
    <lineage>
        <taxon>Eukaryota</taxon>
        <taxon>Fungi</taxon>
        <taxon>Dikarya</taxon>
        <taxon>Basidiomycota</taxon>
        <taxon>Agaricomycotina</taxon>
        <taxon>Agaricomycetes</taxon>
        <taxon>Thelephorales</taxon>
        <taxon>Thelephoraceae</taxon>
        <taxon>Thelephora</taxon>
    </lineage>
</organism>